<dbReference type="AlphaFoldDB" id="A0A371F033"/>
<evidence type="ECO:0000313" key="2">
    <source>
        <dbReference type="Proteomes" id="UP000257109"/>
    </source>
</evidence>
<reference evidence="1" key="1">
    <citation type="submission" date="2018-05" db="EMBL/GenBank/DDBJ databases">
        <title>Draft genome of Mucuna pruriens seed.</title>
        <authorList>
            <person name="Nnadi N.E."/>
            <person name="Vos R."/>
            <person name="Hasami M.H."/>
            <person name="Devisetty U.K."/>
            <person name="Aguiy J.C."/>
        </authorList>
    </citation>
    <scope>NUCLEOTIDE SEQUENCE [LARGE SCALE GENOMIC DNA]</scope>
    <source>
        <strain evidence="1">JCA_2017</strain>
    </source>
</reference>
<evidence type="ECO:0000313" key="1">
    <source>
        <dbReference type="EMBL" id="RDX71660.1"/>
    </source>
</evidence>
<name>A0A371F033_MUCPR</name>
<protein>
    <submittedName>
        <fullName evidence="1">Uncharacterized protein</fullName>
    </submittedName>
</protein>
<dbReference type="EMBL" id="QJKJ01011245">
    <property type="protein sequence ID" value="RDX71660.1"/>
    <property type="molecule type" value="Genomic_DNA"/>
</dbReference>
<proteinExistence type="predicted"/>
<accession>A0A371F033</accession>
<organism evidence="1 2">
    <name type="scientific">Mucuna pruriens</name>
    <name type="common">Velvet bean</name>
    <name type="synonym">Dolichos pruriens</name>
    <dbReference type="NCBI Taxonomy" id="157652"/>
    <lineage>
        <taxon>Eukaryota</taxon>
        <taxon>Viridiplantae</taxon>
        <taxon>Streptophyta</taxon>
        <taxon>Embryophyta</taxon>
        <taxon>Tracheophyta</taxon>
        <taxon>Spermatophyta</taxon>
        <taxon>Magnoliopsida</taxon>
        <taxon>eudicotyledons</taxon>
        <taxon>Gunneridae</taxon>
        <taxon>Pentapetalae</taxon>
        <taxon>rosids</taxon>
        <taxon>fabids</taxon>
        <taxon>Fabales</taxon>
        <taxon>Fabaceae</taxon>
        <taxon>Papilionoideae</taxon>
        <taxon>50 kb inversion clade</taxon>
        <taxon>NPAAA clade</taxon>
        <taxon>indigoferoid/millettioid clade</taxon>
        <taxon>Phaseoleae</taxon>
        <taxon>Mucuna</taxon>
    </lineage>
</organism>
<feature type="non-terminal residue" evidence="1">
    <location>
        <position position="1"/>
    </location>
</feature>
<sequence>MLLVAASFDSINLRQKDDEFITSFMKYLLLCLSLRSMIMTLKSSMFYNNLCKRPLAPMNKHKVKAFGYIQMEEMLKNQACVRTNTTFVQ</sequence>
<keyword evidence="2" id="KW-1185">Reference proteome</keyword>
<gene>
    <name evidence="1" type="ORF">CR513_48966</name>
</gene>
<dbReference type="OrthoDB" id="1737504at2759"/>
<comment type="caution">
    <text evidence="1">The sequence shown here is derived from an EMBL/GenBank/DDBJ whole genome shotgun (WGS) entry which is preliminary data.</text>
</comment>
<dbReference type="Proteomes" id="UP000257109">
    <property type="component" value="Unassembled WGS sequence"/>
</dbReference>